<dbReference type="OrthoDB" id="9793581at2"/>
<evidence type="ECO:0000313" key="9">
    <source>
        <dbReference type="EMBL" id="QDT74222.1"/>
    </source>
</evidence>
<dbReference type="PANTHER" id="PTHR30558:SF7">
    <property type="entry name" value="TOL-PAL SYSTEM PROTEIN TOLR"/>
    <property type="match status" value="1"/>
</dbReference>
<feature type="transmembrane region" description="Helical" evidence="8">
    <location>
        <begin position="28"/>
        <end position="49"/>
    </location>
</feature>
<comment type="subcellular location">
    <subcellularLocation>
        <location evidence="1">Cell membrane</location>
        <topology evidence="1">Single-pass membrane protein</topology>
    </subcellularLocation>
    <subcellularLocation>
        <location evidence="7">Cell membrane</location>
        <topology evidence="7">Single-pass type II membrane protein</topology>
    </subcellularLocation>
</comment>
<keyword evidence="7" id="KW-0813">Transport</keyword>
<dbReference type="Pfam" id="PF02472">
    <property type="entry name" value="ExbD"/>
    <property type="match status" value="1"/>
</dbReference>
<evidence type="ECO:0000256" key="8">
    <source>
        <dbReference type="SAM" id="Phobius"/>
    </source>
</evidence>
<evidence type="ECO:0000256" key="4">
    <source>
        <dbReference type="ARBA" id="ARBA00022692"/>
    </source>
</evidence>
<proteinExistence type="inferred from homology"/>
<evidence type="ECO:0000256" key="6">
    <source>
        <dbReference type="ARBA" id="ARBA00023136"/>
    </source>
</evidence>
<dbReference type="GO" id="GO:0005886">
    <property type="term" value="C:plasma membrane"/>
    <property type="evidence" value="ECO:0007669"/>
    <property type="project" value="UniProtKB-SubCell"/>
</dbReference>
<dbReference type="KEGG" id="llh:I41_34170"/>
<organism evidence="9 10">
    <name type="scientific">Lacipirellula limnantheis</name>
    <dbReference type="NCBI Taxonomy" id="2528024"/>
    <lineage>
        <taxon>Bacteria</taxon>
        <taxon>Pseudomonadati</taxon>
        <taxon>Planctomycetota</taxon>
        <taxon>Planctomycetia</taxon>
        <taxon>Pirellulales</taxon>
        <taxon>Lacipirellulaceae</taxon>
        <taxon>Lacipirellula</taxon>
    </lineage>
</organism>
<dbReference type="GO" id="GO:0022857">
    <property type="term" value="F:transmembrane transporter activity"/>
    <property type="evidence" value="ECO:0007669"/>
    <property type="project" value="InterPro"/>
</dbReference>
<reference evidence="9 10" key="1">
    <citation type="submission" date="2019-02" db="EMBL/GenBank/DDBJ databases">
        <title>Deep-cultivation of Planctomycetes and their phenomic and genomic characterization uncovers novel biology.</title>
        <authorList>
            <person name="Wiegand S."/>
            <person name="Jogler M."/>
            <person name="Boedeker C."/>
            <person name="Pinto D."/>
            <person name="Vollmers J."/>
            <person name="Rivas-Marin E."/>
            <person name="Kohn T."/>
            <person name="Peeters S.H."/>
            <person name="Heuer A."/>
            <person name="Rast P."/>
            <person name="Oberbeckmann S."/>
            <person name="Bunk B."/>
            <person name="Jeske O."/>
            <person name="Meyerdierks A."/>
            <person name="Storesund J.E."/>
            <person name="Kallscheuer N."/>
            <person name="Luecker S."/>
            <person name="Lage O.M."/>
            <person name="Pohl T."/>
            <person name="Merkel B.J."/>
            <person name="Hornburger P."/>
            <person name="Mueller R.-W."/>
            <person name="Bruemmer F."/>
            <person name="Labrenz M."/>
            <person name="Spormann A.M."/>
            <person name="Op den Camp H."/>
            <person name="Overmann J."/>
            <person name="Amann R."/>
            <person name="Jetten M.S.M."/>
            <person name="Mascher T."/>
            <person name="Medema M.H."/>
            <person name="Devos D.P."/>
            <person name="Kaster A.-K."/>
            <person name="Ovreas L."/>
            <person name="Rohde M."/>
            <person name="Galperin M.Y."/>
            <person name="Jogler C."/>
        </authorList>
    </citation>
    <scope>NUCLEOTIDE SEQUENCE [LARGE SCALE GENOMIC DNA]</scope>
    <source>
        <strain evidence="9 10">I41</strain>
    </source>
</reference>
<evidence type="ECO:0000256" key="3">
    <source>
        <dbReference type="ARBA" id="ARBA00022475"/>
    </source>
</evidence>
<evidence type="ECO:0000256" key="5">
    <source>
        <dbReference type="ARBA" id="ARBA00022989"/>
    </source>
</evidence>
<evidence type="ECO:0000256" key="7">
    <source>
        <dbReference type="RuleBase" id="RU003879"/>
    </source>
</evidence>
<accession>A0A517U0S8</accession>
<gene>
    <name evidence="9" type="primary">exbD</name>
    <name evidence="9" type="ORF">I41_34170</name>
</gene>
<evidence type="ECO:0000256" key="2">
    <source>
        <dbReference type="ARBA" id="ARBA00005811"/>
    </source>
</evidence>
<comment type="similarity">
    <text evidence="2 7">Belongs to the ExbD/TolR family.</text>
</comment>
<protein>
    <submittedName>
        <fullName evidence="9">Biopolymer transport protein ExbD</fullName>
    </submittedName>
</protein>
<dbReference type="Proteomes" id="UP000317909">
    <property type="component" value="Chromosome"/>
</dbReference>
<dbReference type="RefSeq" id="WP_145433995.1">
    <property type="nucleotide sequence ID" value="NZ_CP036339.1"/>
</dbReference>
<keyword evidence="5 8" id="KW-1133">Transmembrane helix</keyword>
<dbReference type="AlphaFoldDB" id="A0A517U0S8"/>
<keyword evidence="3" id="KW-1003">Cell membrane</keyword>
<dbReference type="GO" id="GO:0015031">
    <property type="term" value="P:protein transport"/>
    <property type="evidence" value="ECO:0007669"/>
    <property type="project" value="UniProtKB-KW"/>
</dbReference>
<keyword evidence="7" id="KW-0653">Protein transport</keyword>
<dbReference type="EMBL" id="CP036339">
    <property type="protein sequence ID" value="QDT74222.1"/>
    <property type="molecule type" value="Genomic_DNA"/>
</dbReference>
<dbReference type="InterPro" id="IPR003400">
    <property type="entry name" value="ExbD"/>
</dbReference>
<keyword evidence="6 8" id="KW-0472">Membrane</keyword>
<name>A0A517U0S8_9BACT</name>
<keyword evidence="10" id="KW-1185">Reference proteome</keyword>
<keyword evidence="4 7" id="KW-0812">Transmembrane</keyword>
<dbReference type="Gene3D" id="3.30.420.270">
    <property type="match status" value="1"/>
</dbReference>
<evidence type="ECO:0000313" key="10">
    <source>
        <dbReference type="Proteomes" id="UP000317909"/>
    </source>
</evidence>
<sequence>MGASAGSGFSDEDDAVMSDINVTPLVDVVLVLLIVFMITVPAIVASAPIKVDLPESGSVEQASELPPITVSVRRGDDGSMQIFLNERQTDADGLKQLIEELGLVRDDQRVNLAADRAIPYGEVIRVMDLLHELGLKKIAVDTKHVQ</sequence>
<dbReference type="PANTHER" id="PTHR30558">
    <property type="entry name" value="EXBD MEMBRANE COMPONENT OF PMF-DRIVEN MACROMOLECULE IMPORT SYSTEM"/>
    <property type="match status" value="1"/>
</dbReference>
<evidence type="ECO:0000256" key="1">
    <source>
        <dbReference type="ARBA" id="ARBA00004162"/>
    </source>
</evidence>